<evidence type="ECO:0000256" key="1">
    <source>
        <dbReference type="PROSITE-ProRule" id="PRU00339"/>
    </source>
</evidence>
<dbReference type="AlphaFoldDB" id="A0A5C8KIZ9"/>
<evidence type="ECO:0000256" key="2">
    <source>
        <dbReference type="SAM" id="Phobius"/>
    </source>
</evidence>
<accession>A0A5C8KIZ9</accession>
<keyword evidence="2" id="KW-0812">Transmembrane</keyword>
<keyword evidence="2" id="KW-1133">Transmembrane helix</keyword>
<dbReference type="OrthoDB" id="6024247at2"/>
<dbReference type="RefSeq" id="WP_147892660.1">
    <property type="nucleotide sequence ID" value="NZ_VRTS01000016.1"/>
</dbReference>
<dbReference type="Proteomes" id="UP000321248">
    <property type="component" value="Unassembled WGS sequence"/>
</dbReference>
<keyword evidence="2" id="KW-0472">Membrane</keyword>
<evidence type="ECO:0000313" key="4">
    <source>
        <dbReference type="Proteomes" id="UP000321248"/>
    </source>
</evidence>
<name>A0A5C8KIZ9_9GAMM</name>
<sequence length="140" mass="15645">MSQLTTIKWLLAAIAVCAFGVVAIFFVLAANMISVGRESRLGNLSQYKSAELEDMLAAGESKTAKLTAMDWLSSQPRRPEAHWALAKAHYQLGELSEAKQVLRGLLKVAPEEHYRVDAWLELLENEFSENRPKPVAPDHR</sequence>
<dbReference type="InterPro" id="IPR019734">
    <property type="entry name" value="TPR_rpt"/>
</dbReference>
<dbReference type="PROSITE" id="PS50005">
    <property type="entry name" value="TPR"/>
    <property type="match status" value="1"/>
</dbReference>
<keyword evidence="4" id="KW-1185">Reference proteome</keyword>
<proteinExistence type="predicted"/>
<reference evidence="3 4" key="1">
    <citation type="submission" date="2019-08" db="EMBL/GenBank/DDBJ databases">
        <authorList>
            <person name="Karlyshev A.V."/>
        </authorList>
    </citation>
    <scope>NUCLEOTIDE SEQUENCE [LARGE SCALE GENOMIC DNA]</scope>
    <source>
        <strain evidence="3 4">Alg18-2.2</strain>
    </source>
</reference>
<dbReference type="SUPFAM" id="SSF48452">
    <property type="entry name" value="TPR-like"/>
    <property type="match status" value="1"/>
</dbReference>
<feature type="transmembrane region" description="Helical" evidence="2">
    <location>
        <begin position="6"/>
        <end position="30"/>
    </location>
</feature>
<feature type="repeat" description="TPR" evidence="1">
    <location>
        <begin position="79"/>
        <end position="112"/>
    </location>
</feature>
<keyword evidence="1" id="KW-0802">TPR repeat</keyword>
<organism evidence="3 4">
    <name type="scientific">Alkalisalibacterium limincola</name>
    <dbReference type="NCBI Taxonomy" id="2699169"/>
    <lineage>
        <taxon>Bacteria</taxon>
        <taxon>Pseudomonadati</taxon>
        <taxon>Pseudomonadota</taxon>
        <taxon>Gammaproteobacteria</taxon>
        <taxon>Lysobacterales</taxon>
        <taxon>Lysobacteraceae</taxon>
        <taxon>Alkalisalibacterium</taxon>
    </lineage>
</organism>
<dbReference type="Gene3D" id="1.25.40.10">
    <property type="entry name" value="Tetratricopeptide repeat domain"/>
    <property type="match status" value="1"/>
</dbReference>
<dbReference type="InterPro" id="IPR011990">
    <property type="entry name" value="TPR-like_helical_dom_sf"/>
</dbReference>
<comment type="caution">
    <text evidence="3">The sequence shown here is derived from an EMBL/GenBank/DDBJ whole genome shotgun (WGS) entry which is preliminary data.</text>
</comment>
<evidence type="ECO:0000313" key="3">
    <source>
        <dbReference type="EMBL" id="TXK59072.1"/>
    </source>
</evidence>
<dbReference type="Pfam" id="PF14559">
    <property type="entry name" value="TPR_19"/>
    <property type="match status" value="1"/>
</dbReference>
<dbReference type="EMBL" id="VRTS01000016">
    <property type="protein sequence ID" value="TXK59072.1"/>
    <property type="molecule type" value="Genomic_DNA"/>
</dbReference>
<gene>
    <name evidence="3" type="ORF">FU658_14095</name>
</gene>
<protein>
    <submittedName>
        <fullName evidence="3">Tetratricopeptide repeat protein</fullName>
    </submittedName>
</protein>